<comment type="caution">
    <text evidence="1">The sequence shown here is derived from an EMBL/GenBank/DDBJ whole genome shotgun (WGS) entry which is preliminary data.</text>
</comment>
<reference evidence="1" key="1">
    <citation type="journal article" date="2015" name="Genome Biol. Evol.">
        <title>Organellar Genomes of White Spruce (Picea glauca): Assembly and Annotation.</title>
        <authorList>
            <person name="Jackman S.D."/>
            <person name="Warren R.L."/>
            <person name="Gibb E.A."/>
            <person name="Vandervalk B.P."/>
            <person name="Mohamadi H."/>
            <person name="Chu J."/>
            <person name="Raymond A."/>
            <person name="Pleasance S."/>
            <person name="Coope R."/>
            <person name="Wildung M.R."/>
            <person name="Ritland C.E."/>
            <person name="Bousquet J."/>
            <person name="Jones S.J."/>
            <person name="Bohlmann J."/>
            <person name="Birol I."/>
        </authorList>
    </citation>
    <scope>NUCLEOTIDE SEQUENCE [LARGE SCALE GENOMIC DNA]</scope>
    <source>
        <tissue evidence="1">Flushing bud</tissue>
    </source>
</reference>
<dbReference type="EMBL" id="LKAM01000001">
    <property type="protein sequence ID" value="KUM50573.1"/>
    <property type="molecule type" value="Genomic_DNA"/>
</dbReference>
<gene>
    <name evidence="1" type="ORF">ABT39_MTgene417</name>
</gene>
<proteinExistence type="predicted"/>
<geneLocation type="mitochondrion" evidence="1"/>
<dbReference type="AlphaFoldDB" id="A0A117NIX2"/>
<evidence type="ECO:0000313" key="1">
    <source>
        <dbReference type="EMBL" id="KUM50573.1"/>
    </source>
</evidence>
<accession>A0A117NIX2</accession>
<sequence length="135" mass="15180">MLPLRKEKPLLRRTRCMNIGKGLSVGARSLVTWTKTKKKAVIAIWLGDYKTPLFLRTLNWLSCILWRLSGTAFKRGEPKSWSGLVSYGARVGAAAVVPNVRDDTSSSSATCSEQARCSDTGRIWGLWCKEQTRYR</sequence>
<organism evidence="1">
    <name type="scientific">Picea glauca</name>
    <name type="common">White spruce</name>
    <name type="synonym">Pinus glauca</name>
    <dbReference type="NCBI Taxonomy" id="3330"/>
    <lineage>
        <taxon>Eukaryota</taxon>
        <taxon>Viridiplantae</taxon>
        <taxon>Streptophyta</taxon>
        <taxon>Embryophyta</taxon>
        <taxon>Tracheophyta</taxon>
        <taxon>Spermatophyta</taxon>
        <taxon>Pinopsida</taxon>
        <taxon>Pinidae</taxon>
        <taxon>Conifers I</taxon>
        <taxon>Pinales</taxon>
        <taxon>Pinaceae</taxon>
        <taxon>Picea</taxon>
    </lineage>
</organism>
<name>A0A117NIX2_PICGL</name>
<keyword evidence="1" id="KW-0496">Mitochondrion</keyword>
<protein>
    <submittedName>
        <fullName evidence="1">Uncharacterized protein</fullName>
    </submittedName>
</protein>